<dbReference type="Gene3D" id="3.40.50.1360">
    <property type="match status" value="1"/>
</dbReference>
<comment type="pathway">
    <text evidence="2">Carbohydrate degradation; pentose phosphate pathway; D-ribose 5-phosphate from D-ribulose 5-phosphate (non-oxidative stage): step 1/1.</text>
</comment>
<organism evidence="3 4">
    <name type="scientific">Fructobacillus cardui</name>
    <dbReference type="NCBI Taxonomy" id="2893170"/>
    <lineage>
        <taxon>Bacteria</taxon>
        <taxon>Bacillati</taxon>
        <taxon>Bacillota</taxon>
        <taxon>Bacilli</taxon>
        <taxon>Lactobacillales</taxon>
        <taxon>Lactobacillaceae</taxon>
        <taxon>Fructobacillus</taxon>
    </lineage>
</organism>
<dbReference type="InterPro" id="IPR020672">
    <property type="entry name" value="Ribose5P_isomerase_typA_subgr"/>
</dbReference>
<feature type="binding site" evidence="2">
    <location>
        <begin position="139"/>
        <end position="142"/>
    </location>
    <ligand>
        <name>substrate</name>
    </ligand>
</feature>
<sequence length="285" mass="30993">MVALARPWLLTGANKVDRPADFSGEKGKMRESNNWFKGHFCYNKSNDYSLPVVGGSNVNDDKVKAAQMAVELIPNQAIVGLGSGSTASIFIDLLAKKAHEEQMDITCVATSVQTSQLALGFGLKVVDIDAVDRIDVTVDGADEVDGNLNGIKGGGAALLFEKIVATNSTKNIWVVDSSKQHLRLGSYRLPVEVVKFGVHHVFNYLKTRDLKPVYRQQEDGNYLTTDSGNYIIDVDITGQEDLPQLAQDLKALTGVVEHGLFIDICDVLLVGNTGQAIYKDQLTHS</sequence>
<evidence type="ECO:0000256" key="2">
    <source>
        <dbReference type="HAMAP-Rule" id="MF_00170"/>
    </source>
</evidence>
<comment type="caution">
    <text evidence="3">The sequence shown here is derived from an EMBL/GenBank/DDBJ whole genome shotgun (WGS) entry which is preliminary data.</text>
</comment>
<dbReference type="InterPro" id="IPR037171">
    <property type="entry name" value="NagB/RpiA_transferase-like"/>
</dbReference>
<dbReference type="GO" id="GO:0004751">
    <property type="term" value="F:ribose-5-phosphate isomerase activity"/>
    <property type="evidence" value="ECO:0007669"/>
    <property type="project" value="UniProtKB-EC"/>
</dbReference>
<protein>
    <recommendedName>
        <fullName evidence="2">Ribose-5-phosphate isomerase A</fullName>
        <ecNumber evidence="2">5.3.1.6</ecNumber>
    </recommendedName>
    <alternativeName>
        <fullName evidence="2">Phosphoriboisomerase A</fullName>
        <shortName evidence="2">PRI</shortName>
    </alternativeName>
</protein>
<feature type="binding site" evidence="2">
    <location>
        <begin position="83"/>
        <end position="86"/>
    </location>
    <ligand>
        <name>substrate</name>
    </ligand>
</feature>
<comment type="catalytic activity">
    <reaction evidence="2">
        <text>aldehydo-D-ribose 5-phosphate = D-ribulose 5-phosphate</text>
        <dbReference type="Rhea" id="RHEA:14657"/>
        <dbReference type="ChEBI" id="CHEBI:58121"/>
        <dbReference type="ChEBI" id="CHEBI:58273"/>
        <dbReference type="EC" id="5.3.1.6"/>
    </reaction>
</comment>
<accession>A0ABM9MTX0</accession>
<evidence type="ECO:0000313" key="3">
    <source>
        <dbReference type="EMBL" id="CAK1239579.1"/>
    </source>
</evidence>
<evidence type="ECO:0000256" key="1">
    <source>
        <dbReference type="ARBA" id="ARBA00023235"/>
    </source>
</evidence>
<comment type="similarity">
    <text evidence="2">Belongs to the ribose 5-phosphate isomerase family.</text>
</comment>
<dbReference type="EC" id="5.3.1.6" evidence="2"/>
<evidence type="ECO:0000313" key="4">
    <source>
        <dbReference type="Proteomes" id="UP001314200"/>
    </source>
</evidence>
<keyword evidence="4" id="KW-1185">Reference proteome</keyword>
<dbReference type="RefSeq" id="WP_288846807.1">
    <property type="nucleotide sequence ID" value="NZ_CAUZLS010000005.1"/>
</dbReference>
<feature type="active site" description="Proton acceptor" evidence="2">
    <location>
        <position position="161"/>
    </location>
</feature>
<dbReference type="NCBIfam" id="TIGR00021">
    <property type="entry name" value="rpiA"/>
    <property type="match status" value="1"/>
</dbReference>
<dbReference type="EMBL" id="CAUZLY010000005">
    <property type="protein sequence ID" value="CAK1239579.1"/>
    <property type="molecule type" value="Genomic_DNA"/>
</dbReference>
<dbReference type="Gene3D" id="3.30.70.260">
    <property type="match status" value="1"/>
</dbReference>
<dbReference type="PANTHER" id="PTHR11934:SF0">
    <property type="entry name" value="RIBOSE-5-PHOSPHATE ISOMERASE"/>
    <property type="match status" value="1"/>
</dbReference>
<dbReference type="Proteomes" id="UP001314200">
    <property type="component" value="Unassembled WGS sequence"/>
</dbReference>
<dbReference type="CDD" id="cd01398">
    <property type="entry name" value="RPI_A"/>
    <property type="match status" value="1"/>
</dbReference>
<comment type="subunit">
    <text evidence="2">Homodimer.</text>
</comment>
<dbReference type="Pfam" id="PF06026">
    <property type="entry name" value="Rib_5-P_isom_A"/>
    <property type="match status" value="1"/>
</dbReference>
<keyword evidence="1 2" id="KW-0413">Isomerase</keyword>
<dbReference type="HAMAP" id="MF_00170">
    <property type="entry name" value="Rib_5P_isom_A"/>
    <property type="match status" value="1"/>
</dbReference>
<name>A0ABM9MTX0_9LACO</name>
<gene>
    <name evidence="2" type="primary">rpiA</name>
    <name evidence="3" type="ORF">R82641_BJNNKPBH_00693</name>
</gene>
<dbReference type="PANTHER" id="PTHR11934">
    <property type="entry name" value="RIBOSE-5-PHOSPHATE ISOMERASE"/>
    <property type="match status" value="1"/>
</dbReference>
<dbReference type="SUPFAM" id="SSF75445">
    <property type="entry name" value="D-ribose-5-phosphate isomerase (RpiA), lid domain"/>
    <property type="match status" value="1"/>
</dbReference>
<comment type="function">
    <text evidence="2">Catalyzes the reversible conversion of ribose-5-phosphate to ribulose 5-phosphate.</text>
</comment>
<reference evidence="3 4" key="1">
    <citation type="submission" date="2023-10" db="EMBL/GenBank/DDBJ databases">
        <authorList>
            <person name="Botero Cardona J."/>
        </authorList>
    </citation>
    <scope>NUCLEOTIDE SEQUENCE [LARGE SCALE GENOMIC DNA]</scope>
    <source>
        <strain evidence="3 4">R-82641</strain>
    </source>
</reference>
<proteinExistence type="inferred from homology"/>
<feature type="binding site" evidence="2">
    <location>
        <begin position="152"/>
        <end position="155"/>
    </location>
    <ligand>
        <name>substrate</name>
    </ligand>
</feature>
<dbReference type="InterPro" id="IPR004788">
    <property type="entry name" value="Ribose5P_isomerase_type_A"/>
</dbReference>
<dbReference type="SUPFAM" id="SSF100950">
    <property type="entry name" value="NagB/RpiA/CoA transferase-like"/>
    <property type="match status" value="1"/>
</dbReference>
<dbReference type="NCBIfam" id="NF001924">
    <property type="entry name" value="PRK00702.1"/>
    <property type="match status" value="1"/>
</dbReference>
<feature type="binding site" evidence="2">
    <location>
        <position position="179"/>
    </location>
    <ligand>
        <name>substrate</name>
    </ligand>
</feature>